<sequence>MSLFNEKDECFLIQTLKSHIPNVEDLLNSAVEEAEIDLLESRMNCKFPKDFRSLYMNFNGEGEQIFGVMAGLAWMNIESIVSNWKSLLESAYDIISSKPDVIKDGNYREGWIPFAEDGGGSFWAIDLDPGEKGIHGQIITIDRNSDFSYVIAESLGHFFKFIDSSLRNSSIAIREEDDDVIVLSRKSGSLLDDILALTKMDIEENSLIPVSGFWGEYFKDDVESGFVSSKTLAKERMVFIRADQAKKYGVISLDILTHMVNLKELIIHADEITNFDVLKRLPSLAELVIGSEAFKESDLEYLVSLDGLRQLTLIGLSLKDIHKLKDIKKLKSLRLCRMNSMDSESIGTINNLKELSLEEMEVGDLLYISNLSKLIKLELKQVTIPHLSFLKGLKNITFFETDSCAKDESHIEVISELKKLKQFTYPVGDLTIFKDCMSLKQVGVDASRLKGLEEISDCNIVDLTIFNAASEENAKSVVTEFEKYFKLQSYGWRVTWENC</sequence>
<dbReference type="PANTHER" id="PTHR47432">
    <property type="entry name" value="CELL WALL ASSEMBLY REGULATOR SMI1"/>
    <property type="match status" value="1"/>
</dbReference>
<dbReference type="SMART" id="SM00860">
    <property type="entry name" value="SMI1_KNR4"/>
    <property type="match status" value="1"/>
</dbReference>
<dbReference type="InterPro" id="IPR032675">
    <property type="entry name" value="LRR_dom_sf"/>
</dbReference>
<proteinExistence type="predicted"/>
<dbReference type="Pfam" id="PF09346">
    <property type="entry name" value="SMI1_KNR4"/>
    <property type="match status" value="1"/>
</dbReference>
<dbReference type="RefSeq" id="WP_036651970.1">
    <property type="nucleotide sequence ID" value="NZ_JQCR01000002.1"/>
</dbReference>
<dbReference type="InterPro" id="IPR018958">
    <property type="entry name" value="Knr4/Smi1-like_dom"/>
</dbReference>
<gene>
    <name evidence="2" type="ORF">PWYN_12640</name>
</gene>
<organism evidence="2 3">
    <name type="scientific">Paenibacillus wynnii</name>
    <dbReference type="NCBI Taxonomy" id="268407"/>
    <lineage>
        <taxon>Bacteria</taxon>
        <taxon>Bacillati</taxon>
        <taxon>Bacillota</taxon>
        <taxon>Bacilli</taxon>
        <taxon>Bacillales</taxon>
        <taxon>Paenibacillaceae</taxon>
        <taxon>Paenibacillus</taxon>
    </lineage>
</organism>
<dbReference type="EMBL" id="JQCR01000002">
    <property type="protein sequence ID" value="KGE20087.1"/>
    <property type="molecule type" value="Genomic_DNA"/>
</dbReference>
<reference evidence="2 3" key="2">
    <citation type="submission" date="2014-10" db="EMBL/GenBank/DDBJ databases">
        <title>Comparative genomics of the Paenibacillus odorifer group.</title>
        <authorList>
            <person name="Tsai Y.-C."/>
            <person name="Martin N."/>
            <person name="Korlach J."/>
            <person name="Wiedmann M."/>
        </authorList>
    </citation>
    <scope>NUCLEOTIDE SEQUENCE [LARGE SCALE GENOMIC DNA]</scope>
    <source>
        <strain evidence="2 3">DSM 18334</strain>
    </source>
</reference>
<dbReference type="eggNOG" id="COG4282">
    <property type="taxonomic scope" value="Bacteria"/>
</dbReference>
<dbReference type="InterPro" id="IPR037883">
    <property type="entry name" value="Knr4/Smi1-like_sf"/>
</dbReference>
<dbReference type="SUPFAM" id="SSF52058">
    <property type="entry name" value="L domain-like"/>
    <property type="match status" value="1"/>
</dbReference>
<protein>
    <submittedName>
        <fullName evidence="2">Cell wall assembly protein</fullName>
    </submittedName>
</protein>
<dbReference type="AlphaFoldDB" id="A0A098MEW8"/>
<dbReference type="PANTHER" id="PTHR47432:SF1">
    <property type="entry name" value="CELL WALL ASSEMBLY REGULATOR SMI1"/>
    <property type="match status" value="1"/>
</dbReference>
<dbReference type="Proteomes" id="UP000029734">
    <property type="component" value="Unassembled WGS sequence"/>
</dbReference>
<dbReference type="OrthoDB" id="6989522at2"/>
<comment type="caution">
    <text evidence="2">The sequence shown here is derived from an EMBL/GenBank/DDBJ whole genome shotgun (WGS) entry which is preliminary data.</text>
</comment>
<dbReference type="Gene3D" id="3.40.1580.10">
    <property type="entry name" value="SMI1/KNR4-like"/>
    <property type="match status" value="1"/>
</dbReference>
<evidence type="ECO:0000259" key="1">
    <source>
        <dbReference type="SMART" id="SM00860"/>
    </source>
</evidence>
<evidence type="ECO:0000313" key="2">
    <source>
        <dbReference type="EMBL" id="KGE20087.1"/>
    </source>
</evidence>
<dbReference type="STRING" id="268407.PWYN_12640"/>
<keyword evidence="3" id="KW-1185">Reference proteome</keyword>
<dbReference type="InterPro" id="IPR051873">
    <property type="entry name" value="KNR4/SMI1_regulator"/>
</dbReference>
<feature type="domain" description="Knr4/Smi1-like" evidence="1">
    <location>
        <begin position="30"/>
        <end position="164"/>
    </location>
</feature>
<reference evidence="2 3" key="1">
    <citation type="submission" date="2014-08" db="EMBL/GenBank/DDBJ databases">
        <authorList>
            <person name="den Bakker H.C."/>
        </authorList>
    </citation>
    <scope>NUCLEOTIDE SEQUENCE [LARGE SCALE GENOMIC DNA]</scope>
    <source>
        <strain evidence="2 3">DSM 18334</strain>
    </source>
</reference>
<name>A0A098MEW8_9BACL</name>
<dbReference type="SUPFAM" id="SSF160631">
    <property type="entry name" value="SMI1/KNR4-like"/>
    <property type="match status" value="1"/>
</dbReference>
<dbReference type="eggNOG" id="COG4886">
    <property type="taxonomic scope" value="Bacteria"/>
</dbReference>
<evidence type="ECO:0000313" key="3">
    <source>
        <dbReference type="Proteomes" id="UP000029734"/>
    </source>
</evidence>
<accession>A0A098MEW8</accession>
<dbReference type="Gene3D" id="3.80.10.10">
    <property type="entry name" value="Ribonuclease Inhibitor"/>
    <property type="match status" value="1"/>
</dbReference>